<dbReference type="Proteomes" id="UP000676336">
    <property type="component" value="Unassembled WGS sequence"/>
</dbReference>
<feature type="non-terminal residue" evidence="1">
    <location>
        <position position="28"/>
    </location>
</feature>
<accession>A0A8S2S7D4</accession>
<dbReference type="AlphaFoldDB" id="A0A8S2S7D4"/>
<sequence>MVRDTGWITLLRSMGRPRTVTTEANIQK</sequence>
<protein>
    <submittedName>
        <fullName evidence="1">Uncharacterized protein</fullName>
    </submittedName>
</protein>
<name>A0A8S2S7D4_9BILA</name>
<evidence type="ECO:0000313" key="1">
    <source>
        <dbReference type="EMBL" id="CAF4202826.1"/>
    </source>
</evidence>
<dbReference type="EMBL" id="CAJOBI010018844">
    <property type="protein sequence ID" value="CAF4202826.1"/>
    <property type="molecule type" value="Genomic_DNA"/>
</dbReference>
<organism evidence="1 2">
    <name type="scientific">Rotaria magnacalcarata</name>
    <dbReference type="NCBI Taxonomy" id="392030"/>
    <lineage>
        <taxon>Eukaryota</taxon>
        <taxon>Metazoa</taxon>
        <taxon>Spiralia</taxon>
        <taxon>Gnathifera</taxon>
        <taxon>Rotifera</taxon>
        <taxon>Eurotatoria</taxon>
        <taxon>Bdelloidea</taxon>
        <taxon>Philodinida</taxon>
        <taxon>Philodinidae</taxon>
        <taxon>Rotaria</taxon>
    </lineage>
</organism>
<reference evidence="1" key="1">
    <citation type="submission" date="2021-02" db="EMBL/GenBank/DDBJ databases">
        <authorList>
            <person name="Nowell W R."/>
        </authorList>
    </citation>
    <scope>NUCLEOTIDE SEQUENCE</scope>
</reference>
<gene>
    <name evidence="1" type="ORF">SMN809_LOCUS21967</name>
</gene>
<comment type="caution">
    <text evidence="1">The sequence shown here is derived from an EMBL/GenBank/DDBJ whole genome shotgun (WGS) entry which is preliminary data.</text>
</comment>
<evidence type="ECO:0000313" key="2">
    <source>
        <dbReference type="Proteomes" id="UP000676336"/>
    </source>
</evidence>
<proteinExistence type="predicted"/>